<organism evidence="1 2">
    <name type="scientific">Sorangium cellulosum</name>
    <name type="common">Polyangium cellulosum</name>
    <dbReference type="NCBI Taxonomy" id="56"/>
    <lineage>
        <taxon>Bacteria</taxon>
        <taxon>Pseudomonadati</taxon>
        <taxon>Myxococcota</taxon>
        <taxon>Polyangia</taxon>
        <taxon>Polyangiales</taxon>
        <taxon>Polyangiaceae</taxon>
        <taxon>Sorangium</taxon>
    </lineage>
</organism>
<proteinExistence type="predicted"/>
<dbReference type="EMBL" id="CP012670">
    <property type="protein sequence ID" value="AUX20455.1"/>
    <property type="molecule type" value="Genomic_DNA"/>
</dbReference>
<dbReference type="Proteomes" id="UP000295781">
    <property type="component" value="Chromosome"/>
</dbReference>
<accession>A0A4P2PUM8</accession>
<evidence type="ECO:0000313" key="1">
    <source>
        <dbReference type="EMBL" id="AUX20455.1"/>
    </source>
</evidence>
<dbReference type="RefSeq" id="WP_129345635.1">
    <property type="nucleotide sequence ID" value="NZ_CP012670.1"/>
</dbReference>
<dbReference type="AlphaFoldDB" id="A0A4P2PUM8"/>
<protein>
    <submittedName>
        <fullName evidence="1">Uncharacterized protein</fullName>
    </submittedName>
</protein>
<dbReference type="OrthoDB" id="9811000at2"/>
<reference evidence="1 2" key="1">
    <citation type="submission" date="2015-09" db="EMBL/GenBank/DDBJ databases">
        <title>Sorangium comparison.</title>
        <authorList>
            <person name="Zaburannyi N."/>
            <person name="Bunk B."/>
            <person name="Overmann J."/>
            <person name="Mueller R."/>
        </authorList>
    </citation>
    <scope>NUCLEOTIDE SEQUENCE [LARGE SCALE GENOMIC DNA]</scope>
    <source>
        <strain evidence="1 2">So ceGT47</strain>
    </source>
</reference>
<name>A0A4P2PUM8_SORCE</name>
<evidence type="ECO:0000313" key="2">
    <source>
        <dbReference type="Proteomes" id="UP000295781"/>
    </source>
</evidence>
<gene>
    <name evidence="1" type="ORF">SOCEGT47_009260</name>
</gene>
<sequence length="155" mass="16657">MIEASTPRLPDEPTPAQLDAWIELAGILSDPTFLENLRADAADTWGGGFDVAAYKRASDEAARAARDARARGVAPSSAEAARIVEGFVSGFAAASGKPADGAFRASLRDRFTRHAPRASRYWELVAIMNGEPASSGRAPEWDWLTEAVKHHLRAP</sequence>